<evidence type="ECO:0000256" key="2">
    <source>
        <dbReference type="ARBA" id="ARBA00022723"/>
    </source>
</evidence>
<comment type="cofactor">
    <cofactor evidence="5">
        <name>1D-myo-inositol hexakisphosphate</name>
        <dbReference type="ChEBI" id="CHEBI:58130"/>
    </cofactor>
</comment>
<evidence type="ECO:0000313" key="13">
    <source>
        <dbReference type="EMBL" id="KAF9535065.1"/>
    </source>
</evidence>
<dbReference type="Pfam" id="PF02137">
    <property type="entry name" value="A_deamin"/>
    <property type="match status" value="1"/>
</dbReference>
<evidence type="ECO:0000256" key="6">
    <source>
        <dbReference type="ARBA" id="ARBA00037784"/>
    </source>
</evidence>
<protein>
    <recommendedName>
        <fullName evidence="9">tRNA-specific adenosine deaminase 1</fullName>
        <ecNumber evidence="8">3.5.4.34</ecNumber>
    </recommendedName>
    <alternativeName>
        <fullName evidence="10">tRNA-specific adenosine-37 deaminase</fullName>
    </alternativeName>
</protein>
<comment type="catalytic activity">
    <reaction evidence="11">
        <text>adenosine(37) in tRNA(Ala) + H2O + H(+) = inosine(37) in tRNA(Ala) + NH4(+)</text>
        <dbReference type="Rhea" id="RHEA:50968"/>
        <dbReference type="Rhea" id="RHEA-COMP:12855"/>
        <dbReference type="Rhea" id="RHEA-COMP:12856"/>
        <dbReference type="ChEBI" id="CHEBI:15377"/>
        <dbReference type="ChEBI" id="CHEBI:15378"/>
        <dbReference type="ChEBI" id="CHEBI:28938"/>
        <dbReference type="ChEBI" id="CHEBI:74411"/>
        <dbReference type="ChEBI" id="CHEBI:82852"/>
        <dbReference type="EC" id="3.5.4.34"/>
    </reaction>
</comment>
<name>A0A9P6ETF5_9AGAR</name>
<evidence type="ECO:0000256" key="7">
    <source>
        <dbReference type="ARBA" id="ARBA00038326"/>
    </source>
</evidence>
<dbReference type="GO" id="GO:0043829">
    <property type="term" value="F:tRNA-specific adenosine-37 deaminase activity"/>
    <property type="evidence" value="ECO:0007669"/>
    <property type="project" value="UniProtKB-EC"/>
</dbReference>
<keyword evidence="3" id="KW-0378">Hydrolase</keyword>
<dbReference type="OrthoDB" id="10268011at2759"/>
<proteinExistence type="inferred from homology"/>
<dbReference type="AlphaFoldDB" id="A0A9P6ETF5"/>
<evidence type="ECO:0000256" key="4">
    <source>
        <dbReference type="ARBA" id="ARBA00022833"/>
    </source>
</evidence>
<evidence type="ECO:0000256" key="3">
    <source>
        <dbReference type="ARBA" id="ARBA00022801"/>
    </source>
</evidence>
<reference evidence="13" key="1">
    <citation type="submission" date="2020-11" db="EMBL/GenBank/DDBJ databases">
        <authorList>
            <consortium name="DOE Joint Genome Institute"/>
            <person name="Ahrendt S."/>
            <person name="Riley R."/>
            <person name="Andreopoulos W."/>
            <person name="Labutti K."/>
            <person name="Pangilinan J."/>
            <person name="Ruiz-Duenas F.J."/>
            <person name="Barrasa J.M."/>
            <person name="Sanchez-Garcia M."/>
            <person name="Camarero S."/>
            <person name="Miyauchi S."/>
            <person name="Serrano A."/>
            <person name="Linde D."/>
            <person name="Babiker R."/>
            <person name="Drula E."/>
            <person name="Ayuso-Fernandez I."/>
            <person name="Pacheco R."/>
            <person name="Padilla G."/>
            <person name="Ferreira P."/>
            <person name="Barriuso J."/>
            <person name="Kellner H."/>
            <person name="Castanera R."/>
            <person name="Alfaro M."/>
            <person name="Ramirez L."/>
            <person name="Pisabarro A.G."/>
            <person name="Kuo A."/>
            <person name="Tritt A."/>
            <person name="Lipzen A."/>
            <person name="He G."/>
            <person name="Yan M."/>
            <person name="Ng V."/>
            <person name="Cullen D."/>
            <person name="Martin F."/>
            <person name="Rosso M.-N."/>
            <person name="Henrissat B."/>
            <person name="Hibbett D."/>
            <person name="Martinez A.T."/>
            <person name="Grigoriev I.V."/>
        </authorList>
    </citation>
    <scope>NUCLEOTIDE SEQUENCE</scope>
    <source>
        <strain evidence="13">CBS 506.95</strain>
    </source>
</reference>
<evidence type="ECO:0000256" key="9">
    <source>
        <dbReference type="ARBA" id="ARBA00040502"/>
    </source>
</evidence>
<dbReference type="EMBL" id="MU157825">
    <property type="protein sequence ID" value="KAF9535065.1"/>
    <property type="molecule type" value="Genomic_DNA"/>
</dbReference>
<dbReference type="InterPro" id="IPR002466">
    <property type="entry name" value="A_deamin"/>
</dbReference>
<dbReference type="PROSITE" id="PS50141">
    <property type="entry name" value="A_DEAMIN_EDITASE"/>
    <property type="match status" value="1"/>
</dbReference>
<evidence type="ECO:0000256" key="11">
    <source>
        <dbReference type="ARBA" id="ARBA00047635"/>
    </source>
</evidence>
<evidence type="ECO:0000313" key="14">
    <source>
        <dbReference type="Proteomes" id="UP000807306"/>
    </source>
</evidence>
<comment type="caution">
    <text evidence="13">The sequence shown here is derived from an EMBL/GenBank/DDBJ whole genome shotgun (WGS) entry which is preliminary data.</text>
</comment>
<evidence type="ECO:0000256" key="1">
    <source>
        <dbReference type="ARBA" id="ARBA00022694"/>
    </source>
</evidence>
<organism evidence="13 14">
    <name type="scientific">Crepidotus variabilis</name>
    <dbReference type="NCBI Taxonomy" id="179855"/>
    <lineage>
        <taxon>Eukaryota</taxon>
        <taxon>Fungi</taxon>
        <taxon>Dikarya</taxon>
        <taxon>Basidiomycota</taxon>
        <taxon>Agaricomycotina</taxon>
        <taxon>Agaricomycetes</taxon>
        <taxon>Agaricomycetidae</taxon>
        <taxon>Agaricales</taxon>
        <taxon>Agaricineae</taxon>
        <taxon>Crepidotaceae</taxon>
        <taxon>Crepidotus</taxon>
    </lineage>
</organism>
<comment type="function">
    <text evidence="6">Specifically deaminates adenosine-37 to inosine in tRNA-Ala.</text>
</comment>
<accession>A0A9P6ETF5</accession>
<dbReference type="GO" id="GO:0008033">
    <property type="term" value="P:tRNA processing"/>
    <property type="evidence" value="ECO:0007669"/>
    <property type="project" value="UniProtKB-KW"/>
</dbReference>
<evidence type="ECO:0000259" key="12">
    <source>
        <dbReference type="PROSITE" id="PS50141"/>
    </source>
</evidence>
<dbReference type="GO" id="GO:0003723">
    <property type="term" value="F:RNA binding"/>
    <property type="evidence" value="ECO:0007669"/>
    <property type="project" value="InterPro"/>
</dbReference>
<feature type="domain" description="A to I editase" evidence="12">
    <location>
        <begin position="65"/>
        <end position="404"/>
    </location>
</feature>
<dbReference type="SMART" id="SM00552">
    <property type="entry name" value="ADEAMc"/>
    <property type="match status" value="1"/>
</dbReference>
<dbReference type="Proteomes" id="UP000807306">
    <property type="component" value="Unassembled WGS sequence"/>
</dbReference>
<dbReference type="GO" id="GO:0046872">
    <property type="term" value="F:metal ion binding"/>
    <property type="evidence" value="ECO:0007669"/>
    <property type="project" value="UniProtKB-KW"/>
</dbReference>
<evidence type="ECO:0000256" key="10">
    <source>
        <dbReference type="ARBA" id="ARBA00041760"/>
    </source>
</evidence>
<evidence type="ECO:0000256" key="8">
    <source>
        <dbReference type="ARBA" id="ARBA00038940"/>
    </source>
</evidence>
<evidence type="ECO:0000256" key="5">
    <source>
        <dbReference type="ARBA" id="ARBA00037026"/>
    </source>
</evidence>
<keyword evidence="2" id="KW-0479">Metal-binding</keyword>
<keyword evidence="14" id="KW-1185">Reference proteome</keyword>
<sequence length="446" mass="49717">MPSITPLTTVDENGFFKTAVKTIQNIYQELGYKPQAEGWTILASFFLSRQPNIDAGTSGEVKVISLATGTKCLKASRNIQGGELIHDSHAEVLARRSALRWFFEEIQRVQSGKEFKSAWIDESEDQKFKLHEDVELNLYVSTVPCGDASMRLIASTQEEQMATLKNASAIPTTEIDTNETSRGRDNYARLGALRTKPGRADSPPTFCMSCSDKIARWNVLGIQGAIGSLLLDPLYLSTVVVGEVPEDLRETVKEDCERAFRKRIGDIEGLPKGYSVHHPKVVFTDVSFKHSRSASESTPNACNEGKHLVQRTDNTLLRKLSNPAIFWLSESEVASHQVVINGLKRGVAPKHRFRDKSRPLICRLSMAQLLIQLKKPEFTKGVHQPTYQELKDLAKDYQTARMSLLGPNGPFAGWVLSNAEWQTFAILGYQPNKDEEPEAPAETAQN</sequence>
<comment type="similarity">
    <text evidence="7">Belongs to the ADAT1 family.</text>
</comment>
<keyword evidence="4" id="KW-0862">Zinc</keyword>
<dbReference type="PANTHER" id="PTHR46516:SF1">
    <property type="entry name" value="TRNA-SPECIFIC ADENOSINE DEAMINASE 1"/>
    <property type="match status" value="1"/>
</dbReference>
<gene>
    <name evidence="13" type="ORF">CPB83DRAFT_843412</name>
</gene>
<dbReference type="PANTHER" id="PTHR46516">
    <property type="entry name" value="TRNA-SPECIFIC ADENOSINE DEAMINASE 1"/>
    <property type="match status" value="1"/>
</dbReference>
<dbReference type="EC" id="3.5.4.34" evidence="8"/>
<keyword evidence="1" id="KW-0819">tRNA processing</keyword>